<accession>A0A1G9VX48</accession>
<evidence type="ECO:0000256" key="5">
    <source>
        <dbReference type="ARBA" id="ARBA00022723"/>
    </source>
</evidence>
<evidence type="ECO:0000256" key="10">
    <source>
        <dbReference type="ARBA" id="ARBA00023157"/>
    </source>
</evidence>
<evidence type="ECO:0000259" key="12">
    <source>
        <dbReference type="PROSITE" id="PS51674"/>
    </source>
</evidence>
<evidence type="ECO:0000256" key="3">
    <source>
        <dbReference type="ARBA" id="ARBA00006597"/>
    </source>
</evidence>
<dbReference type="GO" id="GO:0047134">
    <property type="term" value="F:protein-disulfide reductase [NAD(P)H] activity"/>
    <property type="evidence" value="ECO:0007669"/>
    <property type="project" value="TreeGrafter"/>
</dbReference>
<keyword evidence="11" id="KW-0804">Transcription</keyword>
<keyword evidence="4" id="KW-0004">4Fe-4S</keyword>
<dbReference type="GO" id="GO:0003677">
    <property type="term" value="F:DNA binding"/>
    <property type="evidence" value="ECO:0007669"/>
    <property type="project" value="UniProtKB-KW"/>
</dbReference>
<dbReference type="GeneID" id="40831205"/>
<keyword evidence="7" id="KW-0411">Iron-sulfur</keyword>
<evidence type="ECO:0000256" key="8">
    <source>
        <dbReference type="ARBA" id="ARBA00023015"/>
    </source>
</evidence>
<keyword evidence="14" id="KW-1185">Reference proteome</keyword>
<comment type="similarity">
    <text evidence="3">Belongs to the WhiB family.</text>
</comment>
<comment type="cofactor">
    <cofactor evidence="1">
        <name>[4Fe-4S] cluster</name>
        <dbReference type="ChEBI" id="CHEBI:49883"/>
    </cofactor>
</comment>
<reference evidence="14" key="1">
    <citation type="submission" date="2016-10" db="EMBL/GenBank/DDBJ databases">
        <authorList>
            <person name="Varghese N."/>
            <person name="Submissions S."/>
        </authorList>
    </citation>
    <scope>NUCLEOTIDE SEQUENCE [LARGE SCALE GENOMIC DNA]</scope>
    <source>
        <strain evidence="14">CGMCC 4.7042</strain>
    </source>
</reference>
<keyword evidence="9" id="KW-0238">DNA-binding</keyword>
<keyword evidence="6" id="KW-0408">Iron</keyword>
<evidence type="ECO:0000256" key="1">
    <source>
        <dbReference type="ARBA" id="ARBA00001966"/>
    </source>
</evidence>
<dbReference type="PANTHER" id="PTHR38839">
    <property type="entry name" value="TRANSCRIPTIONAL REGULATOR WHID-RELATED"/>
    <property type="match status" value="1"/>
</dbReference>
<dbReference type="PROSITE" id="PS51674">
    <property type="entry name" value="4FE4S_WBL"/>
    <property type="match status" value="1"/>
</dbReference>
<dbReference type="GO" id="GO:0045454">
    <property type="term" value="P:cell redox homeostasis"/>
    <property type="evidence" value="ECO:0007669"/>
    <property type="project" value="TreeGrafter"/>
</dbReference>
<evidence type="ECO:0000256" key="7">
    <source>
        <dbReference type="ARBA" id="ARBA00023014"/>
    </source>
</evidence>
<evidence type="ECO:0000313" key="13">
    <source>
        <dbReference type="EMBL" id="SDM76497.1"/>
    </source>
</evidence>
<evidence type="ECO:0000256" key="11">
    <source>
        <dbReference type="ARBA" id="ARBA00023163"/>
    </source>
</evidence>
<keyword evidence="5" id="KW-0479">Metal-binding</keyword>
<dbReference type="InterPro" id="IPR034768">
    <property type="entry name" value="4FE4S_WBL"/>
</dbReference>
<evidence type="ECO:0000256" key="2">
    <source>
        <dbReference type="ARBA" id="ARBA00004496"/>
    </source>
</evidence>
<sequence>MTSLDHARRLLDQPPAPVMPGQAAMWQDDALCAQVGTDLFFPQKGRSGQDAKEVCYRCPVRRECLTDAMREEHGTSHERRFGIRGGLGARERIALEKGAAA</sequence>
<dbReference type="GO" id="GO:0051539">
    <property type="term" value="F:4 iron, 4 sulfur cluster binding"/>
    <property type="evidence" value="ECO:0007669"/>
    <property type="project" value="UniProtKB-KW"/>
</dbReference>
<dbReference type="RefSeq" id="WP_342029417.1">
    <property type="nucleotide sequence ID" value="NZ_FNHI01000013.1"/>
</dbReference>
<protein>
    <submittedName>
        <fullName evidence="13">WhiB family transcriptional regulator, redox-sensing transcriptional regulator</fullName>
    </submittedName>
</protein>
<dbReference type="PANTHER" id="PTHR38839:SF4">
    <property type="entry name" value="TRANSCRIPTIONAL REGULATOR WHIB"/>
    <property type="match status" value="1"/>
</dbReference>
<gene>
    <name evidence="13" type="ORF">SAMN05444921_11318</name>
</gene>
<dbReference type="GO" id="GO:0046872">
    <property type="term" value="F:metal ion binding"/>
    <property type="evidence" value="ECO:0007669"/>
    <property type="project" value="UniProtKB-KW"/>
</dbReference>
<keyword evidence="10" id="KW-1015">Disulfide bond</keyword>
<proteinExistence type="inferred from homology"/>
<dbReference type="Pfam" id="PF02467">
    <property type="entry name" value="Whib"/>
    <property type="match status" value="1"/>
</dbReference>
<feature type="domain" description="4Fe-4S Wbl-type" evidence="12">
    <location>
        <begin position="31"/>
        <end position="94"/>
    </location>
</feature>
<keyword evidence="8" id="KW-0805">Transcription regulation</keyword>
<dbReference type="GO" id="GO:0045892">
    <property type="term" value="P:negative regulation of DNA-templated transcription"/>
    <property type="evidence" value="ECO:0007669"/>
    <property type="project" value="TreeGrafter"/>
</dbReference>
<comment type="subcellular location">
    <subcellularLocation>
        <location evidence="2">Cytoplasm</location>
    </subcellularLocation>
</comment>
<name>A0A1G9VX48_9ACTN</name>
<dbReference type="GO" id="GO:0005737">
    <property type="term" value="C:cytoplasm"/>
    <property type="evidence" value="ECO:0007669"/>
    <property type="project" value="UniProtKB-SubCell"/>
</dbReference>
<dbReference type="STRING" id="1196353.SAMN05444921_11318"/>
<evidence type="ECO:0000256" key="6">
    <source>
        <dbReference type="ARBA" id="ARBA00023004"/>
    </source>
</evidence>
<evidence type="ECO:0000313" key="14">
    <source>
        <dbReference type="Proteomes" id="UP000199063"/>
    </source>
</evidence>
<organism evidence="13 14">
    <name type="scientific">Streptomyces wuyuanensis</name>
    <dbReference type="NCBI Taxonomy" id="1196353"/>
    <lineage>
        <taxon>Bacteria</taxon>
        <taxon>Bacillati</taxon>
        <taxon>Actinomycetota</taxon>
        <taxon>Actinomycetes</taxon>
        <taxon>Kitasatosporales</taxon>
        <taxon>Streptomycetaceae</taxon>
        <taxon>Streptomyces</taxon>
    </lineage>
</organism>
<dbReference type="InterPro" id="IPR003482">
    <property type="entry name" value="Whib"/>
</dbReference>
<dbReference type="EMBL" id="FNHI01000013">
    <property type="protein sequence ID" value="SDM76497.1"/>
    <property type="molecule type" value="Genomic_DNA"/>
</dbReference>
<dbReference type="Proteomes" id="UP000199063">
    <property type="component" value="Unassembled WGS sequence"/>
</dbReference>
<dbReference type="AlphaFoldDB" id="A0A1G9VX48"/>
<evidence type="ECO:0000256" key="9">
    <source>
        <dbReference type="ARBA" id="ARBA00023125"/>
    </source>
</evidence>
<evidence type="ECO:0000256" key="4">
    <source>
        <dbReference type="ARBA" id="ARBA00022485"/>
    </source>
</evidence>